<dbReference type="GO" id="GO:0016491">
    <property type="term" value="F:oxidoreductase activity"/>
    <property type="evidence" value="ECO:0007669"/>
    <property type="project" value="UniProtKB-KW"/>
</dbReference>
<evidence type="ECO:0000256" key="4">
    <source>
        <dbReference type="ARBA" id="ARBA00023002"/>
    </source>
</evidence>
<dbReference type="PANTHER" id="PTHR48267">
    <property type="entry name" value="CUPREDOXIN SUPERFAMILY PROTEIN"/>
    <property type="match status" value="1"/>
</dbReference>
<keyword evidence="10" id="KW-1133">Transmembrane helix</keyword>
<dbReference type="InterPro" id="IPR008972">
    <property type="entry name" value="Cupredoxin"/>
</dbReference>
<dbReference type="InterPro" id="IPR045087">
    <property type="entry name" value="Cu-oxidase_fam"/>
</dbReference>
<keyword evidence="13" id="KW-0946">Virion</keyword>
<protein>
    <recommendedName>
        <fullName evidence="6">Multicopper oxidase CueO</fullName>
        <ecNumber evidence="5">1.16.3.4</ecNumber>
    </recommendedName>
    <alternativeName>
        <fullName evidence="7">Copper efflux oxidase</fullName>
    </alternativeName>
    <alternativeName>
        <fullName evidence="8">Cuprous oxidase</fullName>
    </alternativeName>
</protein>
<dbReference type="InterPro" id="IPR002355">
    <property type="entry name" value="Cu_oxidase_Cu_BS"/>
</dbReference>
<dbReference type="AlphaFoldDB" id="A0A1A9B294"/>
<dbReference type="PANTHER" id="PTHR48267:SF1">
    <property type="entry name" value="BILIRUBIN OXIDASE"/>
    <property type="match status" value="1"/>
</dbReference>
<dbReference type="Pfam" id="PF07731">
    <property type="entry name" value="Cu-oxidase_2"/>
    <property type="match status" value="1"/>
</dbReference>
<evidence type="ECO:0000256" key="6">
    <source>
        <dbReference type="ARBA" id="ARBA00041027"/>
    </source>
</evidence>
<gene>
    <name evidence="13" type="ORF">GA0070622_0189</name>
</gene>
<keyword evidence="13" id="KW-0167">Capsid protein</keyword>
<dbReference type="CDD" id="cd13867">
    <property type="entry name" value="CuRO_2_CueO_FtsP"/>
    <property type="match status" value="1"/>
</dbReference>
<feature type="transmembrane region" description="Helical" evidence="10">
    <location>
        <begin position="7"/>
        <end position="31"/>
    </location>
</feature>
<dbReference type="STRING" id="946078.GA0070622_0189"/>
<name>A0A1A9B294_9ACTN</name>
<keyword evidence="10" id="KW-0472">Membrane</keyword>
<evidence type="ECO:0000256" key="1">
    <source>
        <dbReference type="ARBA" id="ARBA00010609"/>
    </source>
</evidence>
<dbReference type="Proteomes" id="UP000199558">
    <property type="component" value="Unassembled WGS sequence"/>
</dbReference>
<dbReference type="PROSITE" id="PS00080">
    <property type="entry name" value="MULTICOPPER_OXIDASE2"/>
    <property type="match status" value="1"/>
</dbReference>
<dbReference type="SUPFAM" id="SSF49503">
    <property type="entry name" value="Cupredoxins"/>
    <property type="match status" value="3"/>
</dbReference>
<dbReference type="RefSeq" id="WP_091565485.1">
    <property type="nucleotide sequence ID" value="NZ_FLRH01000003.1"/>
</dbReference>
<comment type="subunit">
    <text evidence="2">Monomer.</text>
</comment>
<evidence type="ECO:0000313" key="13">
    <source>
        <dbReference type="EMBL" id="SBT63243.1"/>
    </source>
</evidence>
<evidence type="ECO:0000256" key="8">
    <source>
        <dbReference type="ARBA" id="ARBA00043090"/>
    </source>
</evidence>
<evidence type="ECO:0000256" key="9">
    <source>
        <dbReference type="ARBA" id="ARBA00048092"/>
    </source>
</evidence>
<dbReference type="InterPro" id="IPR006311">
    <property type="entry name" value="TAT_signal"/>
</dbReference>
<keyword evidence="14" id="KW-1185">Reference proteome</keyword>
<sequence length="514" mass="56014">MGLSRRALLRGAAVVGATVGLPAAGLAGYVWTTTRRSNVGRVSFDRPLAIPPLAAGVRAADGRLLVDLRLQSGRTELLPGRQADTWGINGSYLGPTVRVNRGDVLAPRVRNDLPEATTLHWHGMELPAECDGGPHQMIRPGALWQPAWRVDQPAATLWYHPHPHGRTKEHVYRGVAGLLYVDDGEADGLLPDDYGVDDIPVIVQDRNFTRQGRLDEDGIAFGGLSVTGLLGSEILVNGVWGPVLDVRTERVRLRVLNASNARIYDLVLDHGRGFHVVAGDNGLLPAPVPVDHLRLSPGERAELLVELRPDERVRLRSRPPDLGANLAVDRLAGGADEFDVLELRATPSLRPAPPLPVALPAPPRLAPPLAGRRERVLRFGDFLIDGRTMDLSRIDAVVPLGSTEIWRLRNDVGTPHNFHIHNAAFEVLDVAGRPPGAAWWGRKDTVYVPPDTEVRLLVQFGAYPSPTRPFMFHCHLLAHEDAGMMGQFVLVPPGTDPRVVAPSPVVDHNSPHHD</sequence>
<dbReference type="GO" id="GO:0051301">
    <property type="term" value="P:cell division"/>
    <property type="evidence" value="ECO:0007669"/>
    <property type="project" value="UniProtKB-KW"/>
</dbReference>
<keyword evidence="4" id="KW-0560">Oxidoreductase</keyword>
<dbReference type="PROSITE" id="PS51318">
    <property type="entry name" value="TAT"/>
    <property type="match status" value="1"/>
</dbReference>
<evidence type="ECO:0000259" key="11">
    <source>
        <dbReference type="Pfam" id="PF07731"/>
    </source>
</evidence>
<dbReference type="Gene3D" id="2.60.40.420">
    <property type="entry name" value="Cupredoxins - blue copper proteins"/>
    <property type="match status" value="3"/>
</dbReference>
<keyword evidence="10" id="KW-0812">Transmembrane</keyword>
<dbReference type="Pfam" id="PF07732">
    <property type="entry name" value="Cu-oxidase_3"/>
    <property type="match status" value="1"/>
</dbReference>
<evidence type="ECO:0000256" key="10">
    <source>
        <dbReference type="SAM" id="Phobius"/>
    </source>
</evidence>
<dbReference type="InterPro" id="IPR011706">
    <property type="entry name" value="Cu-oxidase_C"/>
</dbReference>
<proteinExistence type="inferred from homology"/>
<evidence type="ECO:0000256" key="2">
    <source>
        <dbReference type="ARBA" id="ARBA00011245"/>
    </source>
</evidence>
<feature type="domain" description="Plastocyanin-like" evidence="12">
    <location>
        <begin position="73"/>
        <end position="184"/>
    </location>
</feature>
<evidence type="ECO:0000313" key="14">
    <source>
        <dbReference type="Proteomes" id="UP000199558"/>
    </source>
</evidence>
<evidence type="ECO:0000256" key="3">
    <source>
        <dbReference type="ARBA" id="ARBA00022723"/>
    </source>
</evidence>
<evidence type="ECO:0000256" key="5">
    <source>
        <dbReference type="ARBA" id="ARBA00038978"/>
    </source>
</evidence>
<dbReference type="EC" id="1.16.3.4" evidence="5"/>
<comment type="similarity">
    <text evidence="1">Belongs to the multicopper oxidase family.</text>
</comment>
<organism evidence="13 14">
    <name type="scientific">Micromonospora sediminicola</name>
    <dbReference type="NCBI Taxonomy" id="946078"/>
    <lineage>
        <taxon>Bacteria</taxon>
        <taxon>Bacillati</taxon>
        <taxon>Actinomycetota</taxon>
        <taxon>Actinomycetes</taxon>
        <taxon>Micromonosporales</taxon>
        <taxon>Micromonosporaceae</taxon>
        <taxon>Micromonospora</taxon>
    </lineage>
</organism>
<feature type="domain" description="Plastocyanin-like" evidence="11">
    <location>
        <begin position="379"/>
        <end position="490"/>
    </location>
</feature>
<dbReference type="CDD" id="cd04232">
    <property type="entry name" value="CuRO_1_CueO_FtsP"/>
    <property type="match status" value="1"/>
</dbReference>
<evidence type="ECO:0000259" key="12">
    <source>
        <dbReference type="Pfam" id="PF07732"/>
    </source>
</evidence>
<evidence type="ECO:0000256" key="7">
    <source>
        <dbReference type="ARBA" id="ARBA00042896"/>
    </source>
</evidence>
<dbReference type="OrthoDB" id="345021at2"/>
<dbReference type="EMBL" id="FLRH01000003">
    <property type="protein sequence ID" value="SBT63243.1"/>
    <property type="molecule type" value="Genomic_DNA"/>
</dbReference>
<dbReference type="InterPro" id="IPR011707">
    <property type="entry name" value="Cu-oxidase-like_N"/>
</dbReference>
<keyword evidence="3" id="KW-0479">Metal-binding</keyword>
<comment type="catalytic activity">
    <reaction evidence="9">
        <text>4 Cu(+) + O2 + 4 H(+) = 4 Cu(2+) + 2 H2O</text>
        <dbReference type="Rhea" id="RHEA:30083"/>
        <dbReference type="ChEBI" id="CHEBI:15377"/>
        <dbReference type="ChEBI" id="CHEBI:15378"/>
        <dbReference type="ChEBI" id="CHEBI:15379"/>
        <dbReference type="ChEBI" id="CHEBI:29036"/>
        <dbReference type="ChEBI" id="CHEBI:49552"/>
        <dbReference type="EC" id="1.16.3.4"/>
    </reaction>
    <physiologicalReaction direction="left-to-right" evidence="9">
        <dbReference type="Rhea" id="RHEA:30084"/>
    </physiologicalReaction>
</comment>
<dbReference type="CDD" id="cd13890">
    <property type="entry name" value="CuRO_3_CueO_FtsP"/>
    <property type="match status" value="1"/>
</dbReference>
<accession>A0A1A9B294</accession>
<keyword evidence="13" id="KW-0132">Cell division</keyword>
<reference evidence="14" key="1">
    <citation type="submission" date="2016-06" db="EMBL/GenBank/DDBJ databases">
        <authorList>
            <person name="Varghese N."/>
            <person name="Submissions Spin"/>
        </authorList>
    </citation>
    <scope>NUCLEOTIDE SEQUENCE [LARGE SCALE GENOMIC DNA]</scope>
    <source>
        <strain evidence="14">DSM 45794</strain>
    </source>
</reference>
<dbReference type="GO" id="GO:0005507">
    <property type="term" value="F:copper ion binding"/>
    <property type="evidence" value="ECO:0007669"/>
    <property type="project" value="InterPro"/>
</dbReference>
<keyword evidence="13" id="KW-0131">Cell cycle</keyword>